<proteinExistence type="predicted"/>
<dbReference type="Proteomes" id="UP000248326">
    <property type="component" value="Unassembled WGS sequence"/>
</dbReference>
<organism evidence="1 2">
    <name type="scientific">Deinococcus yavapaiensis KR-236</name>
    <dbReference type="NCBI Taxonomy" id="694435"/>
    <lineage>
        <taxon>Bacteria</taxon>
        <taxon>Thermotogati</taxon>
        <taxon>Deinococcota</taxon>
        <taxon>Deinococci</taxon>
        <taxon>Deinococcales</taxon>
        <taxon>Deinococcaceae</taxon>
        <taxon>Deinococcus</taxon>
    </lineage>
</organism>
<keyword evidence="2" id="KW-1185">Reference proteome</keyword>
<accession>A0A318S7N4</accession>
<dbReference type="AlphaFoldDB" id="A0A318S7N4"/>
<sequence length="159" mass="17520">MSLVAQAIKAVTGSDKPSTSQVKAFAETVRDFHNTGVVEHPDTGEHVPWTELPDAARLAVLRENVTNNAYERLQRQKNHIEDSKAHAARPNVVDWLDDYGTNNLTPDQQIVITRARYGYTAKLIDETSGEVLAEAEGAYFKKALLGLIDLLGTTKGETM</sequence>
<dbReference type="OrthoDB" id="58743at2"/>
<dbReference type="EMBL" id="QJSX01000016">
    <property type="protein sequence ID" value="PYE51041.1"/>
    <property type="molecule type" value="Genomic_DNA"/>
</dbReference>
<protein>
    <submittedName>
        <fullName evidence="1">Uncharacterized protein</fullName>
    </submittedName>
</protein>
<comment type="caution">
    <text evidence="1">The sequence shown here is derived from an EMBL/GenBank/DDBJ whole genome shotgun (WGS) entry which is preliminary data.</text>
</comment>
<name>A0A318S7N4_9DEIO</name>
<gene>
    <name evidence="1" type="ORF">DES52_116108</name>
</gene>
<dbReference type="RefSeq" id="WP_110888220.1">
    <property type="nucleotide sequence ID" value="NZ_QJSX01000016.1"/>
</dbReference>
<evidence type="ECO:0000313" key="1">
    <source>
        <dbReference type="EMBL" id="PYE51041.1"/>
    </source>
</evidence>
<reference evidence="1 2" key="1">
    <citation type="submission" date="2018-06" db="EMBL/GenBank/DDBJ databases">
        <title>Genomic Encyclopedia of Type Strains, Phase IV (KMG-IV): sequencing the most valuable type-strain genomes for metagenomic binning, comparative biology and taxonomic classification.</title>
        <authorList>
            <person name="Goeker M."/>
        </authorList>
    </citation>
    <scope>NUCLEOTIDE SEQUENCE [LARGE SCALE GENOMIC DNA]</scope>
    <source>
        <strain evidence="1 2">DSM 18048</strain>
    </source>
</reference>
<evidence type="ECO:0000313" key="2">
    <source>
        <dbReference type="Proteomes" id="UP000248326"/>
    </source>
</evidence>